<dbReference type="PANTHER" id="PTHR33510">
    <property type="entry name" value="PROTEIN TIC 20-II, CHLOROPLASTIC"/>
    <property type="match status" value="1"/>
</dbReference>
<organism evidence="9">
    <name type="scientific">Pseudictyota dubia</name>
    <dbReference type="NCBI Taxonomy" id="2749911"/>
    <lineage>
        <taxon>Eukaryota</taxon>
        <taxon>Sar</taxon>
        <taxon>Stramenopiles</taxon>
        <taxon>Ochrophyta</taxon>
        <taxon>Bacillariophyta</taxon>
        <taxon>Mediophyceae</taxon>
        <taxon>Biddulphiophycidae</taxon>
        <taxon>Eupodiscales</taxon>
        <taxon>Odontellaceae</taxon>
        <taxon>Pseudictyota</taxon>
    </lineage>
</organism>
<dbReference type="InterPro" id="IPR018247">
    <property type="entry name" value="EF_Hand_1_Ca_BS"/>
</dbReference>
<keyword evidence="5 8" id="KW-0472">Membrane</keyword>
<dbReference type="InterPro" id="IPR005691">
    <property type="entry name" value="Tic20"/>
</dbReference>
<feature type="transmembrane region" description="Helical" evidence="8">
    <location>
        <begin position="149"/>
        <end position="173"/>
    </location>
</feature>
<evidence type="ECO:0000313" key="9">
    <source>
        <dbReference type="EMBL" id="CAD8324036.1"/>
    </source>
</evidence>
<reference evidence="9" key="1">
    <citation type="submission" date="2021-01" db="EMBL/GenBank/DDBJ databases">
        <authorList>
            <person name="Corre E."/>
            <person name="Pelletier E."/>
            <person name="Niang G."/>
            <person name="Scheremetjew M."/>
            <person name="Finn R."/>
            <person name="Kale V."/>
            <person name="Holt S."/>
            <person name="Cochrane G."/>
            <person name="Meng A."/>
            <person name="Brown T."/>
            <person name="Cohen L."/>
        </authorList>
    </citation>
    <scope>NUCLEOTIDE SEQUENCE</scope>
    <source>
        <strain evidence="9">CCMP147</strain>
    </source>
</reference>
<dbReference type="PROSITE" id="PS00018">
    <property type="entry name" value="EF_HAND_1"/>
    <property type="match status" value="1"/>
</dbReference>
<comment type="subcellular location">
    <subcellularLocation>
        <location evidence="1">Plastid</location>
        <location evidence="1">Chloroplast membrane</location>
        <topology evidence="1">Multi-pass membrane protein</topology>
    </subcellularLocation>
</comment>
<evidence type="ECO:0000256" key="2">
    <source>
        <dbReference type="ARBA" id="ARBA00009596"/>
    </source>
</evidence>
<evidence type="ECO:0000256" key="1">
    <source>
        <dbReference type="ARBA" id="ARBA00004508"/>
    </source>
</evidence>
<dbReference type="EMBL" id="HBED01044690">
    <property type="protein sequence ID" value="CAD8324036.1"/>
    <property type="molecule type" value="Transcribed_RNA"/>
</dbReference>
<dbReference type="AlphaFoldDB" id="A0A7R9ZFG2"/>
<evidence type="ECO:0000256" key="6">
    <source>
        <dbReference type="SAM" id="Coils"/>
    </source>
</evidence>
<evidence type="ECO:0000256" key="5">
    <source>
        <dbReference type="ARBA" id="ARBA00023136"/>
    </source>
</evidence>
<proteinExistence type="inferred from homology"/>
<accession>A0A7R9ZFG2</accession>
<comment type="similarity">
    <text evidence="2">Belongs to the Tic20 family.</text>
</comment>
<name>A0A7R9ZFG2_9STRA</name>
<feature type="transmembrane region" description="Helical" evidence="8">
    <location>
        <begin position="117"/>
        <end position="137"/>
    </location>
</feature>
<evidence type="ECO:0000256" key="4">
    <source>
        <dbReference type="ARBA" id="ARBA00022989"/>
    </source>
</evidence>
<dbReference type="PANTHER" id="PTHR33510:SF5">
    <property type="entry name" value="PROTEIN TIC 20-II, CHLOROPLASTIC"/>
    <property type="match status" value="1"/>
</dbReference>
<evidence type="ECO:0000256" key="3">
    <source>
        <dbReference type="ARBA" id="ARBA00022692"/>
    </source>
</evidence>
<evidence type="ECO:0008006" key="10">
    <source>
        <dbReference type="Google" id="ProtNLM"/>
    </source>
</evidence>
<protein>
    <recommendedName>
        <fullName evidence="10">EF-hand domain-containing protein</fullName>
    </recommendedName>
</protein>
<keyword evidence="3 8" id="KW-0812">Transmembrane</keyword>
<feature type="compositionally biased region" description="Basic and acidic residues" evidence="7">
    <location>
        <begin position="245"/>
        <end position="255"/>
    </location>
</feature>
<feature type="region of interest" description="Disordered" evidence="7">
    <location>
        <begin position="235"/>
        <end position="255"/>
    </location>
</feature>
<dbReference type="GO" id="GO:0031969">
    <property type="term" value="C:chloroplast membrane"/>
    <property type="evidence" value="ECO:0007669"/>
    <property type="project" value="UniProtKB-SubCell"/>
</dbReference>
<feature type="coiled-coil region" evidence="6">
    <location>
        <begin position="20"/>
        <end position="60"/>
    </location>
</feature>
<dbReference type="Pfam" id="PF16166">
    <property type="entry name" value="TIC20"/>
    <property type="match status" value="1"/>
</dbReference>
<evidence type="ECO:0000256" key="8">
    <source>
        <dbReference type="SAM" id="Phobius"/>
    </source>
</evidence>
<feature type="transmembrane region" description="Helical" evidence="8">
    <location>
        <begin position="185"/>
        <end position="204"/>
    </location>
</feature>
<gene>
    <name evidence="9" type="ORF">TDUB1175_LOCUS22455</name>
</gene>
<sequence length="255" mass="28056">MEVFDTSGDGALQPDEFVTIDRFRNQLDALTREEKRLALEAAEEAKKEKAEAEILEAKMTLLNDGPPTAQDKAVSLLPYLFPLMDGLAYGRFLLQNADAANPIVDVIAILYTIYRSIPFSGFVAFFALNILSSVTGINRLVRYNMQQAIFIDIALFFPGLIGGVIGAIGGSNIPTGVSEIGTDAIFVTLLAVLGYCTVSSILGITPDKLPLISQAVTDRMPTIDSFDDELRYIPRQMREEEEEKDKEKDKKDGPK</sequence>
<keyword evidence="6" id="KW-0175">Coiled coil</keyword>
<evidence type="ECO:0000256" key="7">
    <source>
        <dbReference type="SAM" id="MobiDB-lite"/>
    </source>
</evidence>
<keyword evidence="4 8" id="KW-1133">Transmembrane helix</keyword>